<feature type="region of interest" description="Disordered" evidence="1">
    <location>
        <begin position="102"/>
        <end position="123"/>
    </location>
</feature>
<feature type="compositionally biased region" description="Basic and acidic residues" evidence="1">
    <location>
        <begin position="158"/>
        <end position="176"/>
    </location>
</feature>
<dbReference type="EMBL" id="ML119780">
    <property type="protein sequence ID" value="RPA74788.1"/>
    <property type="molecule type" value="Genomic_DNA"/>
</dbReference>
<dbReference type="Proteomes" id="UP000275078">
    <property type="component" value="Unassembled WGS sequence"/>
</dbReference>
<reference evidence="2 3" key="1">
    <citation type="journal article" date="2018" name="Nat. Ecol. Evol.">
        <title>Pezizomycetes genomes reveal the molecular basis of ectomycorrhizal truffle lifestyle.</title>
        <authorList>
            <person name="Murat C."/>
            <person name="Payen T."/>
            <person name="Noel B."/>
            <person name="Kuo A."/>
            <person name="Morin E."/>
            <person name="Chen J."/>
            <person name="Kohler A."/>
            <person name="Krizsan K."/>
            <person name="Balestrini R."/>
            <person name="Da Silva C."/>
            <person name="Montanini B."/>
            <person name="Hainaut M."/>
            <person name="Levati E."/>
            <person name="Barry K.W."/>
            <person name="Belfiori B."/>
            <person name="Cichocki N."/>
            <person name="Clum A."/>
            <person name="Dockter R.B."/>
            <person name="Fauchery L."/>
            <person name="Guy J."/>
            <person name="Iotti M."/>
            <person name="Le Tacon F."/>
            <person name="Lindquist E.A."/>
            <person name="Lipzen A."/>
            <person name="Malagnac F."/>
            <person name="Mello A."/>
            <person name="Molinier V."/>
            <person name="Miyauchi S."/>
            <person name="Poulain J."/>
            <person name="Riccioni C."/>
            <person name="Rubini A."/>
            <person name="Sitrit Y."/>
            <person name="Splivallo R."/>
            <person name="Traeger S."/>
            <person name="Wang M."/>
            <person name="Zifcakova L."/>
            <person name="Wipf D."/>
            <person name="Zambonelli A."/>
            <person name="Paolocci F."/>
            <person name="Nowrousian M."/>
            <person name="Ottonello S."/>
            <person name="Baldrian P."/>
            <person name="Spatafora J.W."/>
            <person name="Henrissat B."/>
            <person name="Nagy L.G."/>
            <person name="Aury J.M."/>
            <person name="Wincker P."/>
            <person name="Grigoriev I.V."/>
            <person name="Bonfante P."/>
            <person name="Martin F.M."/>
        </authorList>
    </citation>
    <scope>NUCLEOTIDE SEQUENCE [LARGE SCALE GENOMIC DNA]</scope>
    <source>
        <strain evidence="2 3">RN42</strain>
    </source>
</reference>
<evidence type="ECO:0000313" key="3">
    <source>
        <dbReference type="Proteomes" id="UP000275078"/>
    </source>
</evidence>
<feature type="compositionally biased region" description="Acidic residues" evidence="1">
    <location>
        <begin position="104"/>
        <end position="123"/>
    </location>
</feature>
<evidence type="ECO:0000313" key="2">
    <source>
        <dbReference type="EMBL" id="RPA74788.1"/>
    </source>
</evidence>
<protein>
    <submittedName>
        <fullName evidence="2">Uncharacterized protein</fullName>
    </submittedName>
</protein>
<evidence type="ECO:0000256" key="1">
    <source>
        <dbReference type="SAM" id="MobiDB-lite"/>
    </source>
</evidence>
<dbReference type="AlphaFoldDB" id="A0A3N4HQL8"/>
<feature type="compositionally biased region" description="Polar residues" evidence="1">
    <location>
        <begin position="1"/>
        <end position="13"/>
    </location>
</feature>
<proteinExistence type="predicted"/>
<gene>
    <name evidence="2" type="ORF">BJ508DRAFT_312564</name>
</gene>
<organism evidence="2 3">
    <name type="scientific">Ascobolus immersus RN42</name>
    <dbReference type="NCBI Taxonomy" id="1160509"/>
    <lineage>
        <taxon>Eukaryota</taxon>
        <taxon>Fungi</taxon>
        <taxon>Dikarya</taxon>
        <taxon>Ascomycota</taxon>
        <taxon>Pezizomycotina</taxon>
        <taxon>Pezizomycetes</taxon>
        <taxon>Pezizales</taxon>
        <taxon>Ascobolaceae</taxon>
        <taxon>Ascobolus</taxon>
    </lineage>
</organism>
<feature type="region of interest" description="Disordered" evidence="1">
    <location>
        <begin position="1"/>
        <end position="27"/>
    </location>
</feature>
<sequence>MSSSQISISTPAMKSSKVRKEPIDGDSSLCRNAGSTMFYDLEVEIGKEATENGQGFLYCTVSPDEACIDPDDFVPERHAGCSYRLDGYSYCNKIYSILGMSEKGEDEEGEGRDEAGEGGEEEYPIYEFRECRASDCRASCIQQRRQKTTLNIPWPNRNSREVQRNKTEARTKRRREEEEELGAGKASLSTSTAMLPPPKRTKQATSKK</sequence>
<feature type="region of interest" description="Disordered" evidence="1">
    <location>
        <begin position="151"/>
        <end position="208"/>
    </location>
</feature>
<accession>A0A3N4HQL8</accession>
<keyword evidence="3" id="KW-1185">Reference proteome</keyword>
<name>A0A3N4HQL8_ASCIM</name>
<feature type="compositionally biased region" description="Basic residues" evidence="1">
    <location>
        <begin position="199"/>
        <end position="208"/>
    </location>
</feature>